<accession>T0F9J7</accession>
<protein>
    <submittedName>
        <fullName evidence="1">Uncharacterized protein</fullName>
    </submittedName>
</protein>
<evidence type="ECO:0000313" key="2">
    <source>
        <dbReference type="Proteomes" id="UP000015454"/>
    </source>
</evidence>
<name>T0F9J7_9LEPT</name>
<evidence type="ECO:0000313" key="1">
    <source>
        <dbReference type="EMBL" id="EQA44212.1"/>
    </source>
</evidence>
<sequence length="42" mass="4971">MEAVSREEAFYITENRIRPLKIKEKICGSSNIIFEHKMVVIF</sequence>
<dbReference type="Proteomes" id="UP000015454">
    <property type="component" value="Unassembled WGS sequence"/>
</dbReference>
<keyword evidence="2" id="KW-1185">Reference proteome</keyword>
<gene>
    <name evidence="1" type="ORF">LEP1GSC050_3956</name>
</gene>
<proteinExistence type="predicted"/>
<reference evidence="1" key="1">
    <citation type="submission" date="2013-05" db="EMBL/GenBank/DDBJ databases">
        <authorList>
            <person name="Harkins D.M."/>
            <person name="Durkin A.S."/>
            <person name="Brinkac L.M."/>
            <person name="Haft D.H."/>
            <person name="Selengut J.D."/>
            <person name="Sanka R."/>
            <person name="DePew J."/>
            <person name="Purushe J."/>
            <person name="Hartskeerl R.A."/>
            <person name="Ahmed A."/>
            <person name="van der Linden H."/>
            <person name="Goris M.G.A."/>
            <person name="Vinetz J.M."/>
            <person name="Sutton G.G."/>
            <person name="Nierman W.C."/>
            <person name="Fouts D.E."/>
        </authorList>
    </citation>
    <scope>NUCLEOTIDE SEQUENCE [LARGE SCALE GENOMIC DNA]</scope>
    <source>
        <strain evidence="1">5399</strain>
    </source>
</reference>
<dbReference type="AlphaFoldDB" id="T0F9J7"/>
<organism evidence="1 2">
    <name type="scientific">Leptospira broomii serovar Hurstbridge str. 5399</name>
    <dbReference type="NCBI Taxonomy" id="1049789"/>
    <lineage>
        <taxon>Bacteria</taxon>
        <taxon>Pseudomonadati</taxon>
        <taxon>Spirochaetota</taxon>
        <taxon>Spirochaetia</taxon>
        <taxon>Leptospirales</taxon>
        <taxon>Leptospiraceae</taxon>
        <taxon>Leptospira</taxon>
    </lineage>
</organism>
<dbReference type="STRING" id="1049789.LEP1GSC050_3956"/>
<dbReference type="EMBL" id="AHMO02000008">
    <property type="protein sequence ID" value="EQA44212.1"/>
    <property type="molecule type" value="Genomic_DNA"/>
</dbReference>
<comment type="caution">
    <text evidence="1">The sequence shown here is derived from an EMBL/GenBank/DDBJ whole genome shotgun (WGS) entry which is preliminary data.</text>
</comment>